<feature type="transmembrane region" description="Helical" evidence="5">
    <location>
        <begin position="49"/>
        <end position="71"/>
    </location>
</feature>
<dbReference type="InterPro" id="IPR051337">
    <property type="entry name" value="OPA_Antiporter"/>
</dbReference>
<dbReference type="Gene3D" id="1.20.1250.20">
    <property type="entry name" value="MFS general substrate transporter like domains"/>
    <property type="match status" value="1"/>
</dbReference>
<comment type="caution">
    <text evidence="7">The sequence shown here is derived from an EMBL/GenBank/DDBJ whole genome shotgun (WGS) entry which is preliminary data.</text>
</comment>
<dbReference type="RefSeq" id="WP_220808356.1">
    <property type="nucleotide sequence ID" value="NZ_BPMK01000009.1"/>
</dbReference>
<dbReference type="EMBL" id="BPMK01000009">
    <property type="protein sequence ID" value="GIZ52190.1"/>
    <property type="molecule type" value="Genomic_DNA"/>
</dbReference>
<keyword evidence="4 5" id="KW-0472">Membrane</keyword>
<feature type="transmembrane region" description="Helical" evidence="5">
    <location>
        <begin position="12"/>
        <end position="29"/>
    </location>
</feature>
<protein>
    <submittedName>
        <fullName evidence="7">MFS transporter</fullName>
    </submittedName>
</protein>
<evidence type="ECO:0000259" key="6">
    <source>
        <dbReference type="PROSITE" id="PS50850"/>
    </source>
</evidence>
<organism evidence="7 8">
    <name type="scientific">Noviherbaspirillum aridicola</name>
    <dbReference type="NCBI Taxonomy" id="2849687"/>
    <lineage>
        <taxon>Bacteria</taxon>
        <taxon>Pseudomonadati</taxon>
        <taxon>Pseudomonadota</taxon>
        <taxon>Betaproteobacteria</taxon>
        <taxon>Burkholderiales</taxon>
        <taxon>Oxalobacteraceae</taxon>
        <taxon>Noviherbaspirillum</taxon>
    </lineage>
</organism>
<feature type="transmembrane region" description="Helical" evidence="5">
    <location>
        <begin position="106"/>
        <end position="127"/>
    </location>
</feature>
<keyword evidence="3 5" id="KW-1133">Transmembrane helix</keyword>
<keyword evidence="8" id="KW-1185">Reference proteome</keyword>
<feature type="transmembrane region" description="Helical" evidence="5">
    <location>
        <begin position="139"/>
        <end position="165"/>
    </location>
</feature>
<feature type="transmembrane region" description="Helical" evidence="5">
    <location>
        <begin position="322"/>
        <end position="346"/>
    </location>
</feature>
<evidence type="ECO:0000256" key="4">
    <source>
        <dbReference type="ARBA" id="ARBA00023136"/>
    </source>
</evidence>
<dbReference type="PANTHER" id="PTHR43826:SF3">
    <property type="entry name" value="GLUCOSE-6-PHOSPHATE EXCHANGER SLC37A4"/>
    <property type="match status" value="1"/>
</dbReference>
<dbReference type="Proteomes" id="UP000887222">
    <property type="component" value="Unassembled WGS sequence"/>
</dbReference>
<evidence type="ECO:0000256" key="1">
    <source>
        <dbReference type="ARBA" id="ARBA00004127"/>
    </source>
</evidence>
<feature type="transmembrane region" description="Helical" evidence="5">
    <location>
        <begin position="83"/>
        <end position="100"/>
    </location>
</feature>
<dbReference type="PROSITE" id="PS50850">
    <property type="entry name" value="MFS"/>
    <property type="match status" value="1"/>
</dbReference>
<feature type="transmembrane region" description="Helical" evidence="5">
    <location>
        <begin position="298"/>
        <end position="316"/>
    </location>
</feature>
<feature type="transmembrane region" description="Helical" evidence="5">
    <location>
        <begin position="260"/>
        <end position="277"/>
    </location>
</feature>
<evidence type="ECO:0000256" key="3">
    <source>
        <dbReference type="ARBA" id="ARBA00022989"/>
    </source>
</evidence>
<gene>
    <name evidence="7" type="ORF">NCCP691_22040</name>
</gene>
<keyword evidence="2 5" id="KW-0812">Transmembrane</keyword>
<sequence length="419" mass="44317">MSDPTRLRGAEAAGVFLSFASGYLLSYAFRSVNAVIAPSLVDDAGLSNADLGLLSSAYFLSFAAMQLPLGIWLDRFGPRRVEITLLMFAAAGAAVFASSSSLSGLWIGRALIGIGVSACLMAPYTAYRRWFPPERQSQLASWMLVSGTLGALASTVPVSAALPLIGWRGVFWIMSGLILASAMAILVVLGRAEARHGPLRGATRPAGAQAIGYRQIFSSPVFRRMAILGMVNQGSFTAIQTLWAGPWMMTVLGMDKQQTASVLFAINLCLLGGYLLMSWMAPRYVAQGGSRGMPVTRVIAVFIAAAVAIQTVILFSSGPSSWLLWLLLVLFIPVGTLVQTSVSLSFPAASAGRANTAYNFLIFIGAFLAQWGIGLLIDIARGQGLDPVAAMRAGFGVCLACQAASWLAFMLQKAEPGNA</sequence>
<dbReference type="InterPro" id="IPR020846">
    <property type="entry name" value="MFS_dom"/>
</dbReference>
<feature type="domain" description="Major facilitator superfamily (MFS) profile" evidence="6">
    <location>
        <begin position="14"/>
        <end position="419"/>
    </location>
</feature>
<dbReference type="PANTHER" id="PTHR43826">
    <property type="entry name" value="GLUCOSE-6-PHOSPHATE EXCHANGER SLC37A4"/>
    <property type="match status" value="1"/>
</dbReference>
<feature type="transmembrane region" description="Helical" evidence="5">
    <location>
        <begin position="358"/>
        <end position="377"/>
    </location>
</feature>
<dbReference type="InterPro" id="IPR011701">
    <property type="entry name" value="MFS"/>
</dbReference>
<feature type="transmembrane region" description="Helical" evidence="5">
    <location>
        <begin position="225"/>
        <end position="248"/>
    </location>
</feature>
<name>A0ABQ4Q5V4_9BURK</name>
<dbReference type="InterPro" id="IPR036259">
    <property type="entry name" value="MFS_trans_sf"/>
</dbReference>
<proteinExistence type="predicted"/>
<evidence type="ECO:0000256" key="5">
    <source>
        <dbReference type="SAM" id="Phobius"/>
    </source>
</evidence>
<dbReference type="Pfam" id="PF07690">
    <property type="entry name" value="MFS_1"/>
    <property type="match status" value="1"/>
</dbReference>
<evidence type="ECO:0000313" key="8">
    <source>
        <dbReference type="Proteomes" id="UP000887222"/>
    </source>
</evidence>
<comment type="subcellular location">
    <subcellularLocation>
        <location evidence="1">Endomembrane system</location>
        <topology evidence="1">Multi-pass membrane protein</topology>
    </subcellularLocation>
</comment>
<evidence type="ECO:0000313" key="7">
    <source>
        <dbReference type="EMBL" id="GIZ52190.1"/>
    </source>
</evidence>
<evidence type="ECO:0000256" key="2">
    <source>
        <dbReference type="ARBA" id="ARBA00022692"/>
    </source>
</evidence>
<accession>A0ABQ4Q5V4</accession>
<dbReference type="SUPFAM" id="SSF103473">
    <property type="entry name" value="MFS general substrate transporter"/>
    <property type="match status" value="1"/>
</dbReference>
<feature type="transmembrane region" description="Helical" evidence="5">
    <location>
        <begin position="171"/>
        <end position="190"/>
    </location>
</feature>
<reference evidence="7 8" key="1">
    <citation type="journal article" date="2022" name="Int. J. Syst. Evol. Microbiol.">
        <title>Noviherbaspirillum aridicola sp. nov., isolated from an arid soil in Pakistan.</title>
        <authorList>
            <person name="Khan I.U."/>
            <person name="Saqib M."/>
            <person name="Amin A."/>
            <person name="Hussain F."/>
            <person name="Li L."/>
            <person name="Liu Y.H."/>
            <person name="Fang B.Z."/>
            <person name="Ahmed I."/>
            <person name="Li W.J."/>
        </authorList>
    </citation>
    <scope>NUCLEOTIDE SEQUENCE [LARGE SCALE GENOMIC DNA]</scope>
    <source>
        <strain evidence="7 8">NCCP-691</strain>
    </source>
</reference>
<feature type="transmembrane region" description="Helical" evidence="5">
    <location>
        <begin position="389"/>
        <end position="411"/>
    </location>
</feature>